<dbReference type="STRING" id="5288.A0A5C5FMU5"/>
<dbReference type="SUPFAM" id="SSF53335">
    <property type="entry name" value="S-adenosyl-L-methionine-dependent methyltransferases"/>
    <property type="match status" value="1"/>
</dbReference>
<accession>A0A5C5FMU5</accession>
<comment type="caution">
    <text evidence="3">The sequence shown here is derived from an EMBL/GenBank/DDBJ whole genome shotgun (WGS) entry which is preliminary data.</text>
</comment>
<feature type="region of interest" description="Disordered" evidence="1">
    <location>
        <begin position="398"/>
        <end position="418"/>
    </location>
</feature>
<evidence type="ECO:0000256" key="1">
    <source>
        <dbReference type="SAM" id="MobiDB-lite"/>
    </source>
</evidence>
<evidence type="ECO:0000313" key="3">
    <source>
        <dbReference type="EMBL" id="TNY18120.1"/>
    </source>
</evidence>
<name>A0A5C5FMU5_9BASI</name>
<feature type="domain" description="Methyltransferase" evidence="2">
    <location>
        <begin position="111"/>
        <end position="212"/>
    </location>
</feature>
<dbReference type="Gene3D" id="3.40.50.150">
    <property type="entry name" value="Vaccinia Virus protein VP39"/>
    <property type="match status" value="1"/>
</dbReference>
<evidence type="ECO:0000259" key="2">
    <source>
        <dbReference type="Pfam" id="PF13649"/>
    </source>
</evidence>
<dbReference type="OrthoDB" id="2013972at2759"/>
<gene>
    <name evidence="3" type="ORF">DMC30DRAFT_356065</name>
</gene>
<organism evidence="3 4">
    <name type="scientific">Rhodotorula diobovata</name>
    <dbReference type="NCBI Taxonomy" id="5288"/>
    <lineage>
        <taxon>Eukaryota</taxon>
        <taxon>Fungi</taxon>
        <taxon>Dikarya</taxon>
        <taxon>Basidiomycota</taxon>
        <taxon>Pucciniomycotina</taxon>
        <taxon>Microbotryomycetes</taxon>
        <taxon>Sporidiobolales</taxon>
        <taxon>Sporidiobolaceae</taxon>
        <taxon>Rhodotorula</taxon>
    </lineage>
</organism>
<feature type="region of interest" description="Disordered" evidence="1">
    <location>
        <begin position="1"/>
        <end position="39"/>
    </location>
</feature>
<keyword evidence="4" id="KW-1185">Reference proteome</keyword>
<proteinExistence type="predicted"/>
<dbReference type="InterPro" id="IPR041698">
    <property type="entry name" value="Methyltransf_25"/>
</dbReference>
<reference evidence="3 4" key="1">
    <citation type="submission" date="2019-03" db="EMBL/GenBank/DDBJ databases">
        <title>Rhodosporidium diobovatum UCD-FST 08-225 genome sequencing, assembly, and annotation.</title>
        <authorList>
            <person name="Fakankun I.U."/>
            <person name="Fristensky B."/>
            <person name="Levin D.B."/>
        </authorList>
    </citation>
    <scope>NUCLEOTIDE SEQUENCE [LARGE SCALE GENOMIC DNA]</scope>
    <source>
        <strain evidence="3 4">UCD-FST 08-225</strain>
    </source>
</reference>
<protein>
    <submittedName>
        <fullName evidence="3">Proteophosphoglycan ppg4</fullName>
    </submittedName>
</protein>
<dbReference type="Proteomes" id="UP000311382">
    <property type="component" value="Unassembled WGS sequence"/>
</dbReference>
<evidence type="ECO:0000313" key="4">
    <source>
        <dbReference type="Proteomes" id="UP000311382"/>
    </source>
</evidence>
<dbReference type="AlphaFoldDB" id="A0A5C5FMU5"/>
<dbReference type="PANTHER" id="PTHR43591">
    <property type="entry name" value="METHYLTRANSFERASE"/>
    <property type="match status" value="1"/>
</dbReference>
<dbReference type="InterPro" id="IPR029063">
    <property type="entry name" value="SAM-dependent_MTases_sf"/>
</dbReference>
<dbReference type="EMBL" id="SOZI01000155">
    <property type="protein sequence ID" value="TNY18120.1"/>
    <property type="molecule type" value="Genomic_DNA"/>
</dbReference>
<dbReference type="Pfam" id="PF13649">
    <property type="entry name" value="Methyltransf_25"/>
    <property type="match status" value="1"/>
</dbReference>
<sequence length="476" mass="52764">MDLQEPTGPRKATARASKFDPFLASRLDAPSGSPSAADERHRLARAHDWFDSARAKGRLDWSVAHPLGKDEAPQWLGYEAAAEDWDAVMLSMWHDAHGPTVAVLDPKPSRVLDVACGVHAHWVVHTAQQPGWEHTRFVALDLAPSLVPAGLLPRGVRGRVAFVQHNVLDPGGLPFFDDEFDFVRVGCVNSAVPAEHAWDRLVEECRRVLKPGHKLEVLDTLFSLYMPRPLPTIIDACERIVRARFITLALHTAIPPALAMNELRCTRTVKLPVLQAPARPPTVAAGPGADGEEDVEVRHARILLHLWSQRIGAHALPLARAVEATYRAEAPSGALRGAKESAAAEKDSERAILEWTGELREIAGLASVMEREWGWECAFDRRLEGKLASRVPVMERELGARRGRQQRNGGSSDAGRSRWSEAALQQLEAQKREAEQELGLVRRRLRLVPMPRPSERETMGIFGGEAWISTKRVDQM</sequence>
<dbReference type="CDD" id="cd02440">
    <property type="entry name" value="AdoMet_MTases"/>
    <property type="match status" value="1"/>
</dbReference>